<dbReference type="AlphaFoldDB" id="A0A1A8JX08"/>
<accession>A0A1A8JX08</accession>
<feature type="non-terminal residue" evidence="1">
    <location>
        <position position="87"/>
    </location>
</feature>
<protein>
    <submittedName>
        <fullName evidence="1">Uncharacterized protein</fullName>
    </submittedName>
</protein>
<proteinExistence type="predicted"/>
<sequence>NTFGCLFDVIIQVIKLISTTLMPSWSQRTRIVDVLDDLVWSRLSERVRGLLMYLKVVGSLSICTTGQKVLPRWLLVDGFTSDEWVVD</sequence>
<dbReference type="EMBL" id="HAEE01004447">
    <property type="protein sequence ID" value="SBR24467.1"/>
    <property type="molecule type" value="Transcribed_RNA"/>
</dbReference>
<reference evidence="1" key="2">
    <citation type="submission" date="2016-06" db="EMBL/GenBank/DDBJ databases">
        <title>The genome of a short-lived fish provides insights into sex chromosome evolution and the genetic control of aging.</title>
        <authorList>
            <person name="Reichwald K."/>
            <person name="Felder M."/>
            <person name="Petzold A."/>
            <person name="Koch P."/>
            <person name="Groth M."/>
            <person name="Platzer M."/>
        </authorList>
    </citation>
    <scope>NUCLEOTIDE SEQUENCE</scope>
    <source>
        <tissue evidence="1">Brain</tissue>
    </source>
</reference>
<organism evidence="1">
    <name type="scientific">Nothobranchius kuhntae</name>
    <name type="common">Beira killifish</name>
    <dbReference type="NCBI Taxonomy" id="321403"/>
    <lineage>
        <taxon>Eukaryota</taxon>
        <taxon>Metazoa</taxon>
        <taxon>Chordata</taxon>
        <taxon>Craniata</taxon>
        <taxon>Vertebrata</taxon>
        <taxon>Euteleostomi</taxon>
        <taxon>Actinopterygii</taxon>
        <taxon>Neopterygii</taxon>
        <taxon>Teleostei</taxon>
        <taxon>Neoteleostei</taxon>
        <taxon>Acanthomorphata</taxon>
        <taxon>Ovalentaria</taxon>
        <taxon>Atherinomorphae</taxon>
        <taxon>Cyprinodontiformes</taxon>
        <taxon>Nothobranchiidae</taxon>
        <taxon>Nothobranchius</taxon>
    </lineage>
</organism>
<reference evidence="1" key="1">
    <citation type="submission" date="2016-05" db="EMBL/GenBank/DDBJ databases">
        <authorList>
            <person name="Lavstsen T."/>
            <person name="Jespersen J.S."/>
        </authorList>
    </citation>
    <scope>NUCLEOTIDE SEQUENCE</scope>
    <source>
        <tissue evidence="1">Brain</tissue>
    </source>
</reference>
<gene>
    <name evidence="1" type="primary">Nfu_g_1_006080</name>
</gene>
<name>A0A1A8JX08_NOTKU</name>
<feature type="non-terminal residue" evidence="1">
    <location>
        <position position="1"/>
    </location>
</feature>
<evidence type="ECO:0000313" key="1">
    <source>
        <dbReference type="EMBL" id="SBR24467.1"/>
    </source>
</evidence>